<gene>
    <name evidence="1" type="ORF">RFULGI_LOCUS12993</name>
</gene>
<dbReference type="Proteomes" id="UP000789396">
    <property type="component" value="Unassembled WGS sequence"/>
</dbReference>
<evidence type="ECO:0000313" key="2">
    <source>
        <dbReference type="Proteomes" id="UP000789396"/>
    </source>
</evidence>
<reference evidence="1" key="1">
    <citation type="submission" date="2021-06" db="EMBL/GenBank/DDBJ databases">
        <authorList>
            <person name="Kallberg Y."/>
            <person name="Tangrot J."/>
            <person name="Rosling A."/>
        </authorList>
    </citation>
    <scope>NUCLEOTIDE SEQUENCE</scope>
    <source>
        <strain evidence="1">IN212</strain>
    </source>
</reference>
<name>A0A9N9NMK8_9GLOM</name>
<protein>
    <submittedName>
        <fullName evidence="1">2047_t:CDS:1</fullName>
    </submittedName>
</protein>
<dbReference type="AlphaFoldDB" id="A0A9N9NMK8"/>
<evidence type="ECO:0000313" key="1">
    <source>
        <dbReference type="EMBL" id="CAG8742632.1"/>
    </source>
</evidence>
<dbReference type="EMBL" id="CAJVPZ010032766">
    <property type="protein sequence ID" value="CAG8742632.1"/>
    <property type="molecule type" value="Genomic_DNA"/>
</dbReference>
<feature type="non-terminal residue" evidence="1">
    <location>
        <position position="53"/>
    </location>
</feature>
<accession>A0A9N9NMK8</accession>
<organism evidence="1 2">
    <name type="scientific">Racocetra fulgida</name>
    <dbReference type="NCBI Taxonomy" id="60492"/>
    <lineage>
        <taxon>Eukaryota</taxon>
        <taxon>Fungi</taxon>
        <taxon>Fungi incertae sedis</taxon>
        <taxon>Mucoromycota</taxon>
        <taxon>Glomeromycotina</taxon>
        <taxon>Glomeromycetes</taxon>
        <taxon>Diversisporales</taxon>
        <taxon>Gigasporaceae</taxon>
        <taxon>Racocetra</taxon>
    </lineage>
</organism>
<proteinExistence type="predicted"/>
<comment type="caution">
    <text evidence="1">The sequence shown here is derived from an EMBL/GenBank/DDBJ whole genome shotgun (WGS) entry which is preliminary data.</text>
</comment>
<feature type="non-terminal residue" evidence="1">
    <location>
        <position position="1"/>
    </location>
</feature>
<sequence length="53" mass="6367">GISQTMLQDIWQNTKDPEITKQLERNMVSKEEKTYEILSSFLSWRHNKKTKLN</sequence>
<keyword evidence="2" id="KW-1185">Reference proteome</keyword>